<evidence type="ECO:0000313" key="2">
    <source>
        <dbReference type="EMBL" id="KAA0153146.1"/>
    </source>
</evidence>
<evidence type="ECO:0000256" key="1">
    <source>
        <dbReference type="SAM" id="MobiDB-lite"/>
    </source>
</evidence>
<sequence>MASAICATAAVGASGPFPMAHACSRASAGVYTPSARSSPDRSGPRPGVGGSSAEWPAAAAAASTPRTRALSTSRGHAASVASATCGAWPARVLLGVGTSSSGRRGVCAAGRRLCGPTSRRTGGWLVAPSCSNFPSTMAAAAGTAGEHRRGLDCLSEVLDDKHVAEVLREHLQFPHKASPALGYAGGSKFAAGALFVKLSTGPTSLFEGGPGLLGKVLAKEQAVGKFLLENLRSTNVVVPMSRRADVFVFDPGPMPIHWTSRDWVGRVVSARALVSTRYDLGDHSICVGSSDALQTFHLCAGFHPLAELIAATMGLSYGVVKLKGEGPVTLHKFETLVYKRDERLPKDAGMSDRDCALLLGMDKGESEVSKVCKELEQRYSVILDPLTQFRGRRVDDAMAVSRLPAPWATDPPGSIGSSLPFDVEMHVLPTGQACVVDVSRLAVPEARRAGPWITAVTLVGRRAGRAFAETARVASLDLSGAQGLSEFELSVDHPFFWLTSRAARPAALNAVSAALSGDHTTLAQRLRRAACEGAASVTVDASTGVVAVSCDESPGAGSDVMVALVSFPSLYWQSPQLSCLFGVEAGSAWGFERRREPTWAGGPAALSDVGAVQECARPLEAAGPADGCTAQAERGAHVCVELGPVVGKDVYRHALLPFAVPGHDMPTPLDEPQFFQDLLFAQQHEGRMSGEARVLLSLQRMRHVSFSAELREIVRLRFVTLASILHAIGGQHAGTLSNPNLVDGVTCYEFRAEALGSTEEPTGPSPAPAPAPVPAAPAVERYTCLTTPANPGAVAAYSAAKSASEDS</sequence>
<organism evidence="2 3">
    <name type="scientific">Cafeteria roenbergensis</name>
    <name type="common">Marine flagellate</name>
    <dbReference type="NCBI Taxonomy" id="33653"/>
    <lineage>
        <taxon>Eukaryota</taxon>
        <taxon>Sar</taxon>
        <taxon>Stramenopiles</taxon>
        <taxon>Bigyra</taxon>
        <taxon>Opalozoa</taxon>
        <taxon>Bicosoecida</taxon>
        <taxon>Cafeteriaceae</taxon>
        <taxon>Cafeteria</taxon>
    </lineage>
</organism>
<proteinExistence type="predicted"/>
<feature type="compositionally biased region" description="Low complexity" evidence="1">
    <location>
        <begin position="44"/>
        <end position="70"/>
    </location>
</feature>
<keyword evidence="3" id="KW-1185">Reference proteome</keyword>
<comment type="caution">
    <text evidence="2">The sequence shown here is derived from an EMBL/GenBank/DDBJ whole genome shotgun (WGS) entry which is preliminary data.</text>
</comment>
<protein>
    <submittedName>
        <fullName evidence="2">Uncharacterized protein</fullName>
    </submittedName>
</protein>
<dbReference type="EMBL" id="VLTN01000017">
    <property type="protein sequence ID" value="KAA0153146.1"/>
    <property type="molecule type" value="Genomic_DNA"/>
</dbReference>
<accession>A0A5A8CJE2</accession>
<name>A0A5A8CJE2_CAFRO</name>
<reference evidence="2 3" key="1">
    <citation type="submission" date="2019-07" db="EMBL/GenBank/DDBJ databases">
        <title>Genomes of Cafeteria roenbergensis.</title>
        <authorList>
            <person name="Fischer M.G."/>
            <person name="Hackl T."/>
            <person name="Roman M."/>
        </authorList>
    </citation>
    <scope>NUCLEOTIDE SEQUENCE [LARGE SCALE GENOMIC DNA]</scope>
    <source>
        <strain evidence="2 3">BVI</strain>
    </source>
</reference>
<dbReference type="Proteomes" id="UP000323011">
    <property type="component" value="Unassembled WGS sequence"/>
</dbReference>
<feature type="region of interest" description="Disordered" evidence="1">
    <location>
        <begin position="31"/>
        <end position="70"/>
    </location>
</feature>
<gene>
    <name evidence="2" type="ORF">FNF29_03334</name>
</gene>
<evidence type="ECO:0000313" key="3">
    <source>
        <dbReference type="Proteomes" id="UP000323011"/>
    </source>
</evidence>
<dbReference type="AlphaFoldDB" id="A0A5A8CJE2"/>